<keyword evidence="6" id="KW-0411">Iron-sulfur</keyword>
<gene>
    <name evidence="9" type="ORF">CE561_05745</name>
    <name evidence="8" type="ORF">Thert_01804</name>
</gene>
<dbReference type="AlphaFoldDB" id="A0A231VKT4"/>
<organism evidence="9 11">
    <name type="scientific">Thermoanaerobacterium thermosaccharolyticum</name>
    <name type="common">Clostridium thermosaccharolyticum</name>
    <dbReference type="NCBI Taxonomy" id="1517"/>
    <lineage>
        <taxon>Bacteria</taxon>
        <taxon>Bacillati</taxon>
        <taxon>Bacillota</taxon>
        <taxon>Clostridia</taxon>
        <taxon>Thermoanaerobacterales</taxon>
        <taxon>Thermoanaerobacteraceae</taxon>
        <taxon>Thermoanaerobacterium</taxon>
    </lineage>
</organism>
<dbReference type="SFLD" id="SFLDG01384">
    <property type="entry name" value="thioether_bond_formation_requi"/>
    <property type="match status" value="1"/>
</dbReference>
<evidence type="ECO:0000256" key="5">
    <source>
        <dbReference type="ARBA" id="ARBA00023004"/>
    </source>
</evidence>
<evidence type="ECO:0000256" key="4">
    <source>
        <dbReference type="ARBA" id="ARBA00022723"/>
    </source>
</evidence>
<dbReference type="NCBIfam" id="TIGR04085">
    <property type="entry name" value="rSAM_more_4Fe4S"/>
    <property type="match status" value="1"/>
</dbReference>
<dbReference type="Proteomes" id="UP000214975">
    <property type="component" value="Chromosome"/>
</dbReference>
<keyword evidence="2" id="KW-0004">4Fe-4S</keyword>
<dbReference type="GO" id="GO:0051539">
    <property type="term" value="F:4 iron, 4 sulfur cluster binding"/>
    <property type="evidence" value="ECO:0007669"/>
    <property type="project" value="UniProtKB-KW"/>
</dbReference>
<dbReference type="SUPFAM" id="SSF102114">
    <property type="entry name" value="Radical SAM enzymes"/>
    <property type="match status" value="1"/>
</dbReference>
<dbReference type="InterPro" id="IPR007197">
    <property type="entry name" value="rSAM"/>
</dbReference>
<evidence type="ECO:0000259" key="7">
    <source>
        <dbReference type="PROSITE" id="PS51918"/>
    </source>
</evidence>
<reference evidence="8 10" key="1">
    <citation type="submission" date="2016-08" db="EMBL/GenBank/DDBJ databases">
        <title>A novel genetic cassette of butanologenic Thermoanaerobacterium thermosaccharolyticum that directly convert cellulose to butanol.</title>
        <authorList>
            <person name="Li T."/>
            <person name="He J."/>
        </authorList>
    </citation>
    <scope>NUCLEOTIDE SEQUENCE [LARGE SCALE GENOMIC DNA]</scope>
    <source>
        <strain evidence="8 10">TG57</strain>
    </source>
</reference>
<dbReference type="InterPro" id="IPR013785">
    <property type="entry name" value="Aldolase_TIM"/>
</dbReference>
<dbReference type="SFLD" id="SFLDS00029">
    <property type="entry name" value="Radical_SAM"/>
    <property type="match status" value="1"/>
</dbReference>
<dbReference type="GO" id="GO:0046872">
    <property type="term" value="F:metal ion binding"/>
    <property type="evidence" value="ECO:0007669"/>
    <property type="project" value="UniProtKB-KW"/>
</dbReference>
<dbReference type="PROSITE" id="PS51918">
    <property type="entry name" value="RADICAL_SAM"/>
    <property type="match status" value="1"/>
</dbReference>
<keyword evidence="5" id="KW-0408">Iron</keyword>
<comment type="cofactor">
    <cofactor evidence="1">
        <name>[4Fe-4S] cluster</name>
        <dbReference type="ChEBI" id="CHEBI:49883"/>
    </cofactor>
</comment>
<evidence type="ECO:0000313" key="8">
    <source>
        <dbReference type="EMBL" id="AST57792.1"/>
    </source>
</evidence>
<dbReference type="EMBL" id="CP016893">
    <property type="protein sequence ID" value="AST57792.1"/>
    <property type="molecule type" value="Genomic_DNA"/>
</dbReference>
<dbReference type="PANTHER" id="PTHR43787:SF3">
    <property type="entry name" value="ARYLSULFATASE REGULATORY PROTEIN"/>
    <property type="match status" value="1"/>
</dbReference>
<evidence type="ECO:0000256" key="1">
    <source>
        <dbReference type="ARBA" id="ARBA00001966"/>
    </source>
</evidence>
<reference evidence="9 11" key="2">
    <citation type="submission" date="2017-06" db="EMBL/GenBank/DDBJ databases">
        <title>Isolation and characterization of a thermophilic and butanogenic Thermoanaerobacterium thermosaccharolyticum M5 capable of efficient degradation of hemicellulose.</title>
        <authorList>
            <person name="Xin F."/>
            <person name="Jiang Y."/>
        </authorList>
    </citation>
    <scope>NUCLEOTIDE SEQUENCE [LARGE SCALE GENOMIC DNA]</scope>
    <source>
        <strain evidence="9 11">M5</strain>
    </source>
</reference>
<dbReference type="Pfam" id="PF04055">
    <property type="entry name" value="Radical_SAM"/>
    <property type="match status" value="1"/>
</dbReference>
<dbReference type="PANTHER" id="PTHR43787">
    <property type="entry name" value="FEMO COFACTOR BIOSYNTHESIS PROTEIN NIFB-RELATED"/>
    <property type="match status" value="1"/>
</dbReference>
<evidence type="ECO:0000256" key="6">
    <source>
        <dbReference type="ARBA" id="ARBA00023014"/>
    </source>
</evidence>
<dbReference type="InterPro" id="IPR023885">
    <property type="entry name" value="4Fe4S-binding_SPASM_dom"/>
</dbReference>
<evidence type="ECO:0000313" key="9">
    <source>
        <dbReference type="EMBL" id="OXT08266.1"/>
    </source>
</evidence>
<feature type="domain" description="Radical SAM core" evidence="7">
    <location>
        <begin position="87"/>
        <end position="316"/>
    </location>
</feature>
<dbReference type="Gene3D" id="3.20.20.70">
    <property type="entry name" value="Aldolase class I"/>
    <property type="match status" value="1"/>
</dbReference>
<dbReference type="GO" id="GO:0016491">
    <property type="term" value="F:oxidoreductase activity"/>
    <property type="evidence" value="ECO:0007669"/>
    <property type="project" value="InterPro"/>
</dbReference>
<accession>A0A231VKT4</accession>
<dbReference type="SFLD" id="SFLDG01386">
    <property type="entry name" value="main_SPASM_domain-containing"/>
    <property type="match status" value="1"/>
</dbReference>
<dbReference type="InterPro" id="IPR023867">
    <property type="entry name" value="Sulphatase_maturase_rSAM"/>
</dbReference>
<dbReference type="InterPro" id="IPR058240">
    <property type="entry name" value="rSAM_sf"/>
</dbReference>
<evidence type="ECO:0000256" key="2">
    <source>
        <dbReference type="ARBA" id="ARBA00022485"/>
    </source>
</evidence>
<evidence type="ECO:0000313" key="10">
    <source>
        <dbReference type="Proteomes" id="UP000214975"/>
    </source>
</evidence>
<name>A0A231VKT4_THETR</name>
<dbReference type="EMBL" id="NKHD01000017">
    <property type="protein sequence ID" value="OXT08266.1"/>
    <property type="molecule type" value="Genomic_DNA"/>
</dbReference>
<evidence type="ECO:0000313" key="11">
    <source>
        <dbReference type="Proteomes" id="UP000215301"/>
    </source>
</evidence>
<dbReference type="CDD" id="cd01335">
    <property type="entry name" value="Radical_SAM"/>
    <property type="match status" value="1"/>
</dbReference>
<dbReference type="Proteomes" id="UP000215301">
    <property type="component" value="Unassembled WGS sequence"/>
</dbReference>
<evidence type="ECO:0000256" key="3">
    <source>
        <dbReference type="ARBA" id="ARBA00022691"/>
    </source>
</evidence>
<keyword evidence="3" id="KW-0949">S-adenosyl-L-methionine</keyword>
<keyword evidence="4" id="KW-0479">Metal-binding</keyword>
<proteinExistence type="predicted"/>
<dbReference type="SFLD" id="SFLDG01067">
    <property type="entry name" value="SPASM/twitch_domain_containing"/>
    <property type="match status" value="1"/>
</dbReference>
<protein>
    <submittedName>
        <fullName evidence="8">Radical SAM protein</fullName>
    </submittedName>
    <submittedName>
        <fullName evidence="9">Radical SAM/SPASM domain-containing protein</fullName>
    </submittedName>
</protein>
<dbReference type="UniPathway" id="UPA00782"/>
<sequence>MYFSKYNMILPFSEEKNSYIILNLLSGSSDIASEDEINKLYDIKSGGDIDDIDFLDYVIDRGYVYEDKEYEDLRLNEAYEEFKEIMEESPTQILLVPTYGCNFSCIYCYERGIPTKKDLITREAVDAFFDDINERLKGEKVKPYITLFGGEPFIDTDVQKEIINYIVEKSKEYGYEIAAVTNGYNLLEYIDILKKANVKEIQVTLDGPKDVHNKRRRLLGGGDSFEKILRGIDSLIENGMPVNLRVVVDKDNYAYLPELAKILDNKGYFDLDGDKFKTQIGRNYELFECSLNHQSLMTQVEQWATFVELSKKYPILKKFHKPDFKGMRNVLVSGTMYSPTFDTCPAGKKEWLYDLYGDIYGCTASCGRKDYRLGTFYPERKIFKDKLAPWQKRNVLNIPKCKECPVSLVCGGGCGVVANERNGSVLSPDCRDIKKLYELGVEYYKDDALIQE</sequence>